<evidence type="ECO:0000313" key="2">
    <source>
        <dbReference type="EMBL" id="RVW84641.1"/>
    </source>
</evidence>
<feature type="compositionally biased region" description="Low complexity" evidence="1">
    <location>
        <begin position="57"/>
        <end position="73"/>
    </location>
</feature>
<organism evidence="2 3">
    <name type="scientific">Vitis vinifera</name>
    <name type="common">Grape</name>
    <dbReference type="NCBI Taxonomy" id="29760"/>
    <lineage>
        <taxon>Eukaryota</taxon>
        <taxon>Viridiplantae</taxon>
        <taxon>Streptophyta</taxon>
        <taxon>Embryophyta</taxon>
        <taxon>Tracheophyta</taxon>
        <taxon>Spermatophyta</taxon>
        <taxon>Magnoliopsida</taxon>
        <taxon>eudicotyledons</taxon>
        <taxon>Gunneridae</taxon>
        <taxon>Pentapetalae</taxon>
        <taxon>rosids</taxon>
        <taxon>Vitales</taxon>
        <taxon>Vitaceae</taxon>
        <taxon>Viteae</taxon>
        <taxon>Vitis</taxon>
    </lineage>
</organism>
<feature type="region of interest" description="Disordered" evidence="1">
    <location>
        <begin position="146"/>
        <end position="186"/>
    </location>
</feature>
<dbReference type="Proteomes" id="UP000288805">
    <property type="component" value="Unassembled WGS sequence"/>
</dbReference>
<name>A0A438HJK9_VITVI</name>
<gene>
    <name evidence="2" type="ORF">CK203_044648</name>
</gene>
<reference evidence="2 3" key="1">
    <citation type="journal article" date="2018" name="PLoS Genet.">
        <title>Population sequencing reveals clonal diversity and ancestral inbreeding in the grapevine cultivar Chardonnay.</title>
        <authorList>
            <person name="Roach M.J."/>
            <person name="Johnson D.L."/>
            <person name="Bohlmann J."/>
            <person name="van Vuuren H.J."/>
            <person name="Jones S.J."/>
            <person name="Pretorius I.S."/>
            <person name="Schmidt S.A."/>
            <person name="Borneman A.R."/>
        </authorList>
    </citation>
    <scope>NUCLEOTIDE SEQUENCE [LARGE SCALE GENOMIC DNA]</scope>
    <source>
        <strain evidence="3">cv. Chardonnay</strain>
        <tissue evidence="2">Leaf</tissue>
    </source>
</reference>
<proteinExistence type="predicted"/>
<dbReference type="EMBL" id="QGNW01000213">
    <property type="protein sequence ID" value="RVW84641.1"/>
    <property type="molecule type" value="Genomic_DNA"/>
</dbReference>
<sequence>MSPKRAPPAITSSHLLQSAMARTRGAKSSSPSGRKRSARETPIQGSISEPPRPLVVPLPVTNTSLSHPSSSEPPSEPQPSQPPPTESQILAGMTPEALARAQGLIPSAAEPQLERKRIYREIFTLNKWMSMTAYSTEPGAPVGAEHPDIPQLEEPIPEVAPSAPPATPQTPPVFPATSEPPSSSEPRIAISMSEYRGLCHTLQTLTTSESILTQQMSALPSEHPTPIISKPTEHTMPSEEPTIGDAETST</sequence>
<feature type="region of interest" description="Disordered" evidence="1">
    <location>
        <begin position="220"/>
        <end position="250"/>
    </location>
</feature>
<evidence type="ECO:0000313" key="3">
    <source>
        <dbReference type="Proteomes" id="UP000288805"/>
    </source>
</evidence>
<feature type="compositionally biased region" description="Pro residues" evidence="1">
    <location>
        <begin position="74"/>
        <end position="85"/>
    </location>
</feature>
<feature type="compositionally biased region" description="Low complexity" evidence="1">
    <location>
        <begin position="175"/>
        <end position="186"/>
    </location>
</feature>
<feature type="region of interest" description="Disordered" evidence="1">
    <location>
        <begin position="1"/>
        <end position="112"/>
    </location>
</feature>
<accession>A0A438HJK9</accession>
<evidence type="ECO:0000256" key="1">
    <source>
        <dbReference type="SAM" id="MobiDB-lite"/>
    </source>
</evidence>
<feature type="compositionally biased region" description="Pro residues" evidence="1">
    <location>
        <begin position="162"/>
        <end position="174"/>
    </location>
</feature>
<protein>
    <submittedName>
        <fullName evidence="2">Uncharacterized protein</fullName>
    </submittedName>
</protein>
<comment type="caution">
    <text evidence="2">The sequence shown here is derived from an EMBL/GenBank/DDBJ whole genome shotgun (WGS) entry which is preliminary data.</text>
</comment>
<dbReference type="AlphaFoldDB" id="A0A438HJK9"/>